<accession>A0A8H7R3Z5</accession>
<feature type="region of interest" description="Disordered" evidence="1">
    <location>
        <begin position="1"/>
        <end position="240"/>
    </location>
</feature>
<dbReference type="AlphaFoldDB" id="A0A8H7R3Z5"/>
<feature type="compositionally biased region" description="Basic residues" evidence="1">
    <location>
        <begin position="129"/>
        <end position="143"/>
    </location>
</feature>
<feature type="compositionally biased region" description="Basic and acidic residues" evidence="1">
    <location>
        <begin position="158"/>
        <end position="171"/>
    </location>
</feature>
<evidence type="ECO:0000313" key="3">
    <source>
        <dbReference type="Proteomes" id="UP000650833"/>
    </source>
</evidence>
<dbReference type="Proteomes" id="UP000650833">
    <property type="component" value="Unassembled WGS sequence"/>
</dbReference>
<feature type="compositionally biased region" description="Basic and acidic residues" evidence="1">
    <location>
        <begin position="64"/>
        <end position="84"/>
    </location>
</feature>
<feature type="compositionally biased region" description="Polar residues" evidence="1">
    <location>
        <begin position="212"/>
        <end position="240"/>
    </location>
</feature>
<comment type="caution">
    <text evidence="2">The sequence shown here is derived from an EMBL/GenBank/DDBJ whole genome shotgun (WGS) entry which is preliminary data.</text>
</comment>
<protein>
    <submittedName>
        <fullName evidence="2">Uncharacterized protein</fullName>
    </submittedName>
</protein>
<feature type="compositionally biased region" description="Low complexity" evidence="1">
    <location>
        <begin position="183"/>
        <end position="195"/>
    </location>
</feature>
<gene>
    <name evidence="2" type="ORF">INT46_007464</name>
</gene>
<evidence type="ECO:0000313" key="2">
    <source>
        <dbReference type="EMBL" id="KAG2203981.1"/>
    </source>
</evidence>
<evidence type="ECO:0000256" key="1">
    <source>
        <dbReference type="SAM" id="MobiDB-lite"/>
    </source>
</evidence>
<feature type="compositionally biased region" description="Basic and acidic residues" evidence="1">
    <location>
        <begin position="91"/>
        <end position="128"/>
    </location>
</feature>
<proteinExistence type="predicted"/>
<feature type="compositionally biased region" description="Polar residues" evidence="1">
    <location>
        <begin position="19"/>
        <end position="40"/>
    </location>
</feature>
<dbReference type="EMBL" id="JAEPRC010000211">
    <property type="protein sequence ID" value="KAG2203981.1"/>
    <property type="molecule type" value="Genomic_DNA"/>
</dbReference>
<name>A0A8H7R3Z5_9FUNG</name>
<organism evidence="2 3">
    <name type="scientific">Mucor plumbeus</name>
    <dbReference type="NCBI Taxonomy" id="97098"/>
    <lineage>
        <taxon>Eukaryota</taxon>
        <taxon>Fungi</taxon>
        <taxon>Fungi incertae sedis</taxon>
        <taxon>Mucoromycota</taxon>
        <taxon>Mucoromycotina</taxon>
        <taxon>Mucoromycetes</taxon>
        <taxon>Mucorales</taxon>
        <taxon>Mucorineae</taxon>
        <taxon>Mucoraceae</taxon>
        <taxon>Mucor</taxon>
    </lineage>
</organism>
<keyword evidence="3" id="KW-1185">Reference proteome</keyword>
<sequence>MSDYSTLKSQKHSTKEADTQNSSKSNSFLRSLKSSKQYKTSEIELEEGETVSPSPSPRHTSIKAPEKSKDTIKRETTKEKERFPSRYTSSRRREDNKRSTVRQEHRSSRHESDNDSNSRRRSSLDKRREKGHRSSRYRSKSRSTSRSQTPPSRKVRNRSPDTKSSRSESLKRRSPPTSHSEKSNSNNKNSDTDSQSNKRRRSSRDKRDNSIEKSGTPSRTLSKDNNNSKSNPISATAPNSETPEQYKLFIIMFNKLAHANKRRGDGQTELVFGMIDHFHALCDYILNFYYVDKSSSDKVSFKQASVAWKSLFPFTDSLLAKLESHQHFDLYGLCARLISLVRYYIYKRMIDSTRLLLAKQLSHDGDQNSSSSRVCIQVSEGLLREYEKAERWYRTSEKYLSFSTMATQFPQTFKRVCIEGDLSAGVTLGGEAGVTVEPMFPFTPYSPLHHAAIVSKCMLSEYVSIKKLDYSPISQPDEYMK</sequence>
<reference evidence="2" key="1">
    <citation type="submission" date="2020-12" db="EMBL/GenBank/DDBJ databases">
        <title>Metabolic potential, ecology and presence of endohyphal bacteria is reflected in genomic diversity of Mucoromycotina.</title>
        <authorList>
            <person name="Muszewska A."/>
            <person name="Okrasinska A."/>
            <person name="Steczkiewicz K."/>
            <person name="Drgas O."/>
            <person name="Orlowska M."/>
            <person name="Perlinska-Lenart U."/>
            <person name="Aleksandrzak-Piekarczyk T."/>
            <person name="Szatraj K."/>
            <person name="Zielenkiewicz U."/>
            <person name="Pilsyk S."/>
            <person name="Malc E."/>
            <person name="Mieczkowski P."/>
            <person name="Kruszewska J.S."/>
            <person name="Biernat P."/>
            <person name="Pawlowska J."/>
        </authorList>
    </citation>
    <scope>NUCLEOTIDE SEQUENCE</scope>
    <source>
        <strain evidence="2">CBS 226.32</strain>
    </source>
</reference>
<dbReference type="OrthoDB" id="2275777at2759"/>